<feature type="transmembrane region" description="Helical" evidence="21">
    <location>
        <begin position="906"/>
        <end position="924"/>
    </location>
</feature>
<dbReference type="GO" id="GO:0050906">
    <property type="term" value="P:detection of stimulus involved in sensory perception"/>
    <property type="evidence" value="ECO:0007669"/>
    <property type="project" value="UniProtKB-ARBA"/>
</dbReference>
<dbReference type="InterPro" id="IPR002048">
    <property type="entry name" value="EF_hand_dom"/>
</dbReference>
<feature type="region of interest" description="Disordered" evidence="20">
    <location>
        <begin position="513"/>
        <end position="543"/>
    </location>
</feature>
<keyword evidence="6 21" id="KW-0812">Transmembrane</keyword>
<dbReference type="GO" id="GO:0045202">
    <property type="term" value="C:synapse"/>
    <property type="evidence" value="ECO:0007669"/>
    <property type="project" value="GOC"/>
</dbReference>
<dbReference type="GO" id="GO:0009582">
    <property type="term" value="P:detection of abiotic stimulus"/>
    <property type="evidence" value="ECO:0007669"/>
    <property type="project" value="UniProtKB-ARBA"/>
</dbReference>
<dbReference type="InterPro" id="IPR002077">
    <property type="entry name" value="VDCCAlpha1"/>
</dbReference>
<dbReference type="FunFam" id="1.20.120.350:FF:000011">
    <property type="entry name" value="Voltage-dependent N-type calcium channel subunit alpha"/>
    <property type="match status" value="1"/>
</dbReference>
<dbReference type="PRINTS" id="PR00167">
    <property type="entry name" value="CACHANNEL"/>
</dbReference>
<dbReference type="PROSITE" id="PS50222">
    <property type="entry name" value="EF_HAND_2"/>
    <property type="match status" value="1"/>
</dbReference>
<evidence type="ECO:0000313" key="24">
    <source>
        <dbReference type="RefSeq" id="XP_048260631.1"/>
    </source>
</evidence>
<feature type="transmembrane region" description="Helical" evidence="21">
    <location>
        <begin position="1372"/>
        <end position="1395"/>
    </location>
</feature>
<evidence type="ECO:0000256" key="20">
    <source>
        <dbReference type="SAM" id="MobiDB-lite"/>
    </source>
</evidence>
<feature type="region of interest" description="Disordered" evidence="20">
    <location>
        <begin position="1760"/>
        <end position="1802"/>
    </location>
</feature>
<dbReference type="GO" id="GO:0016322">
    <property type="term" value="P:neuron remodeling"/>
    <property type="evidence" value="ECO:0007669"/>
    <property type="project" value="UniProtKB-ARBA"/>
</dbReference>
<keyword evidence="9 17" id="KW-0106">Calcium</keyword>
<feature type="transmembrane region" description="Helical" evidence="21">
    <location>
        <begin position="944"/>
        <end position="964"/>
    </location>
</feature>
<dbReference type="GO" id="GO:0009581">
    <property type="term" value="P:detection of external stimulus"/>
    <property type="evidence" value="ECO:0007669"/>
    <property type="project" value="UniProtKB-ARBA"/>
</dbReference>
<feature type="compositionally biased region" description="Acidic residues" evidence="20">
    <location>
        <begin position="523"/>
        <end position="534"/>
    </location>
</feature>
<feature type="transmembrane region" description="Helical" evidence="21">
    <location>
        <begin position="973"/>
        <end position="991"/>
    </location>
</feature>
<dbReference type="InterPro" id="IPR031649">
    <property type="entry name" value="GPHH_dom"/>
</dbReference>
<dbReference type="FunFam" id="1.20.120.350:FF:000001">
    <property type="entry name" value="Voltage-dependent L-type calcium channel subunit alpha"/>
    <property type="match status" value="1"/>
</dbReference>
<feature type="binding site" evidence="17">
    <location>
        <position position="1125"/>
    </location>
    <ligand>
        <name>Ca(2+)</name>
        <dbReference type="ChEBI" id="CHEBI:29108"/>
    </ligand>
</feature>
<proteinExistence type="inferred from homology"/>
<evidence type="ECO:0000256" key="2">
    <source>
        <dbReference type="ARBA" id="ARBA00022448"/>
    </source>
</evidence>
<dbReference type="FunFam" id="1.10.287.70:FF:000023">
    <property type="entry name" value="Voltage-dependent R-type calcium channel subunit alpha"/>
    <property type="match status" value="1"/>
</dbReference>
<keyword evidence="5 19" id="KW-0107">Calcium channel</keyword>
<keyword evidence="8" id="KW-0677">Repeat</keyword>
<feature type="compositionally biased region" description="Basic and acidic residues" evidence="20">
    <location>
        <begin position="1791"/>
        <end position="1800"/>
    </location>
</feature>
<dbReference type="GO" id="GO:0008331">
    <property type="term" value="F:high voltage-gated calcium channel activity"/>
    <property type="evidence" value="ECO:0007669"/>
    <property type="project" value="TreeGrafter"/>
</dbReference>
<dbReference type="InterPro" id="IPR005821">
    <property type="entry name" value="Ion_trans_dom"/>
</dbReference>
<feature type="region of interest" description="Disordered" evidence="20">
    <location>
        <begin position="1694"/>
        <end position="1743"/>
    </location>
</feature>
<keyword evidence="11 21" id="KW-1133">Transmembrane helix</keyword>
<evidence type="ECO:0000256" key="12">
    <source>
        <dbReference type="ARBA" id="ARBA00023065"/>
    </source>
</evidence>
<dbReference type="Pfam" id="PF00520">
    <property type="entry name" value="Ion_trans"/>
    <property type="match status" value="4"/>
</dbReference>
<dbReference type="Pfam" id="PF16905">
    <property type="entry name" value="GPHH"/>
    <property type="match status" value="1"/>
</dbReference>
<keyword evidence="7 17" id="KW-0479">Metal-binding</keyword>
<keyword evidence="4 19" id="KW-0109">Calcium transport</keyword>
<dbReference type="Gene3D" id="1.20.120.350">
    <property type="entry name" value="Voltage-gated potassium channels. Chain C"/>
    <property type="match status" value="4"/>
</dbReference>
<feature type="transmembrane region" description="Helical" evidence="21">
    <location>
        <begin position="234"/>
        <end position="255"/>
    </location>
</feature>
<dbReference type="InterPro" id="IPR050599">
    <property type="entry name" value="VDCC_alpha-1_subunit"/>
</dbReference>
<feature type="compositionally biased region" description="Basic residues" evidence="20">
    <location>
        <begin position="1775"/>
        <end position="1787"/>
    </location>
</feature>
<dbReference type="GO" id="GO:0042045">
    <property type="term" value="P:epithelial fluid transport"/>
    <property type="evidence" value="ECO:0007669"/>
    <property type="project" value="UniProtKB-ARBA"/>
</dbReference>
<feature type="transmembrane region" description="Helical" evidence="21">
    <location>
        <begin position="1154"/>
        <end position="1179"/>
    </location>
</feature>
<feature type="transmembrane region" description="Helical" evidence="21">
    <location>
        <begin position="571"/>
        <end position="588"/>
    </location>
</feature>
<evidence type="ECO:0000256" key="4">
    <source>
        <dbReference type="ARBA" id="ARBA00022568"/>
    </source>
</evidence>
<reference evidence="24" key="1">
    <citation type="submission" date="2025-08" db="UniProtKB">
        <authorList>
            <consortium name="RefSeq"/>
        </authorList>
    </citation>
    <scope>IDENTIFICATION</scope>
</reference>
<feature type="transmembrane region" description="Helical" evidence="21">
    <location>
        <begin position="771"/>
        <end position="795"/>
    </location>
</feature>
<comment type="subcellular location">
    <subcellularLocation>
        <location evidence="1 19">Membrane</location>
        <topology evidence="1 19">Multi-pass membrane protein</topology>
    </subcellularLocation>
</comment>
<dbReference type="FunFam" id="1.10.287.70:FF:000059">
    <property type="entry name" value="Voltage-dependent N-type calcium channel subunit alpha"/>
    <property type="match status" value="1"/>
</dbReference>
<feature type="transmembrane region" description="Helical" evidence="21">
    <location>
        <begin position="1265"/>
        <end position="1288"/>
    </location>
</feature>
<evidence type="ECO:0000256" key="3">
    <source>
        <dbReference type="ARBA" id="ARBA00022553"/>
    </source>
</evidence>
<dbReference type="GO" id="GO:0098703">
    <property type="term" value="P:calcium ion import across plasma membrane"/>
    <property type="evidence" value="ECO:0007669"/>
    <property type="project" value="TreeGrafter"/>
</dbReference>
<evidence type="ECO:0000256" key="7">
    <source>
        <dbReference type="ARBA" id="ARBA00022723"/>
    </source>
</evidence>
<feature type="domain" description="EF-hand" evidence="22">
    <location>
        <begin position="1501"/>
        <end position="1536"/>
    </location>
</feature>
<feature type="compositionally biased region" description="Basic and acidic residues" evidence="20">
    <location>
        <begin position="1706"/>
        <end position="1723"/>
    </location>
</feature>
<evidence type="ECO:0000256" key="13">
    <source>
        <dbReference type="ARBA" id="ARBA00023136"/>
    </source>
</evidence>
<keyword evidence="12" id="KW-0406">Ion transport</keyword>
<evidence type="ECO:0000256" key="16">
    <source>
        <dbReference type="ARBA" id="ARBA00069462"/>
    </source>
</evidence>
<dbReference type="GO" id="GO:0005509">
    <property type="term" value="F:calcium ion binding"/>
    <property type="evidence" value="ECO:0007669"/>
    <property type="project" value="InterPro"/>
</dbReference>
<keyword evidence="10 19" id="KW-0851">Voltage-gated channel</keyword>
<keyword evidence="2" id="KW-0813">Transport</keyword>
<dbReference type="Gene3D" id="6.10.250.2180">
    <property type="match status" value="1"/>
</dbReference>
<evidence type="ECO:0000256" key="15">
    <source>
        <dbReference type="ARBA" id="ARBA00023303"/>
    </source>
</evidence>
<feature type="compositionally biased region" description="Basic and acidic residues" evidence="20">
    <location>
        <begin position="853"/>
        <end position="869"/>
    </location>
</feature>
<dbReference type="SMART" id="SM01062">
    <property type="entry name" value="Ca_chan_IQ"/>
    <property type="match status" value="1"/>
</dbReference>
<dbReference type="FunFam" id="1.20.120.350:FF:000043">
    <property type="entry name" value="Voltage-dependent L-type calcium channel subunit alpha"/>
    <property type="match status" value="1"/>
</dbReference>
<dbReference type="CTD" id="12285"/>
<dbReference type="PANTHER" id="PTHR45628:SF7">
    <property type="entry name" value="VOLTAGE-DEPENDENT CALCIUM CHANNEL TYPE A SUBUNIT ALPHA-1"/>
    <property type="match status" value="1"/>
</dbReference>
<keyword evidence="23" id="KW-1185">Reference proteome</keyword>
<protein>
    <recommendedName>
        <fullName evidence="16">Voltage-dependent calcium channel type A subunit alpha-1</fullName>
    </recommendedName>
</protein>
<feature type="transmembrane region" description="Helical" evidence="21">
    <location>
        <begin position="695"/>
        <end position="717"/>
    </location>
</feature>
<keyword evidence="3" id="KW-0597">Phosphoprotein</keyword>
<evidence type="ECO:0000256" key="10">
    <source>
        <dbReference type="ARBA" id="ARBA00022882"/>
    </source>
</evidence>
<dbReference type="Proteomes" id="UP000835206">
    <property type="component" value="Chromosome 3"/>
</dbReference>
<accession>A0A9C6SGP7</accession>
<dbReference type="GO" id="GO:0016324">
    <property type="term" value="C:apical plasma membrane"/>
    <property type="evidence" value="ECO:0007669"/>
    <property type="project" value="UniProtKB-ARBA"/>
</dbReference>
<dbReference type="Pfam" id="PF08763">
    <property type="entry name" value="Ca_chan_IQ"/>
    <property type="match status" value="1"/>
</dbReference>
<evidence type="ECO:0000256" key="21">
    <source>
        <dbReference type="SAM" id="Phobius"/>
    </source>
</evidence>
<keyword evidence="14 18" id="KW-0325">Glycoprotein</keyword>
<dbReference type="RefSeq" id="XP_048260631.1">
    <property type="nucleotide sequence ID" value="XM_048404674.1"/>
</dbReference>
<feature type="region of interest" description="Disordered" evidence="20">
    <location>
        <begin position="828"/>
        <end position="878"/>
    </location>
</feature>
<feature type="binding site" evidence="17">
    <location>
        <position position="749"/>
    </location>
    <ligand>
        <name>Ca(2+)</name>
        <dbReference type="ChEBI" id="CHEBI:29108"/>
    </ligand>
</feature>
<feature type="region of interest" description="Disordered" evidence="20">
    <location>
        <begin position="1819"/>
        <end position="1839"/>
    </location>
</feature>
<dbReference type="GO" id="GO:0007268">
    <property type="term" value="P:chemical synaptic transmission"/>
    <property type="evidence" value="ECO:0007669"/>
    <property type="project" value="TreeGrafter"/>
</dbReference>
<feature type="transmembrane region" description="Helical" evidence="21">
    <location>
        <begin position="208"/>
        <end position="228"/>
    </location>
</feature>
<evidence type="ECO:0000256" key="1">
    <source>
        <dbReference type="ARBA" id="ARBA00004141"/>
    </source>
</evidence>
<evidence type="ECO:0000256" key="8">
    <source>
        <dbReference type="ARBA" id="ARBA00022737"/>
    </source>
</evidence>
<evidence type="ECO:0000256" key="11">
    <source>
        <dbReference type="ARBA" id="ARBA00022989"/>
    </source>
</evidence>
<feature type="transmembrane region" description="Helical" evidence="21">
    <location>
        <begin position="1040"/>
        <end position="1062"/>
    </location>
</feature>
<evidence type="ECO:0000256" key="5">
    <source>
        <dbReference type="ARBA" id="ARBA00022673"/>
    </source>
</evidence>
<evidence type="ECO:0000256" key="14">
    <source>
        <dbReference type="ARBA" id="ARBA00023180"/>
    </source>
</evidence>
<dbReference type="SUPFAM" id="SSF81324">
    <property type="entry name" value="Voltage-gated potassium channels"/>
    <property type="match status" value="4"/>
</dbReference>
<dbReference type="FunFam" id="1.10.238.10:FF:000063">
    <property type="entry name" value="Voltage-dependent N-type calcium channel subunit alpha"/>
    <property type="match status" value="1"/>
</dbReference>
<dbReference type="Gene3D" id="1.10.287.70">
    <property type="match status" value="4"/>
</dbReference>
<dbReference type="InterPro" id="IPR014873">
    <property type="entry name" value="VDCC_a1su_IQ"/>
</dbReference>
<name>A0A9C6SGP7_BOMTE</name>
<evidence type="ECO:0000256" key="19">
    <source>
        <dbReference type="RuleBase" id="RU003808"/>
    </source>
</evidence>
<keyword evidence="15" id="KW-0407">Ion channel</keyword>
<evidence type="ECO:0000256" key="18">
    <source>
        <dbReference type="PIRSR" id="PIRSR602077-3"/>
    </source>
</evidence>
<feature type="transmembrane region" description="Helical" evidence="21">
    <location>
        <begin position="388"/>
        <end position="409"/>
    </location>
</feature>
<sequence length="1839" mass="208742">MLGGVGGRHMSTRRRGSSPLVRGGAGLVGYGGPGASGNSNDAAIPPDVQRYAARRRGAVTTSDHKSCALVQTRIKLGDIMLAAQEAAQRDPGYASQYRRRPRLAGLSGLGDWTSFGGEVPGLVDMAPGRDQGGGAGGGGAGGKGTTSLFILSEDNCIRKHTRFIIEWPPFEYAVLLTIIANCVVLALEEHLPKQDKTILAQKLEATEIYFLGIFCVEASLKILALGFVLHRGSYLRNIWNIMDFFVVVTGFITAFSQGIELDMDLRTLRAIRVLRPLKLVSGIPSLQVVLKSIIKAMAPLLQIGLLVLFAIVIFAIIGLEFYSGTLHKTCYSIRDINVIVKEGEQASPCNTDNKSEAPFGAHVCDANISTCMDHWEGPNFGITSFDNIGFAMLTVFQCITMEGWTAILYWTNDALGSTYNWIYFIPLIVLGSFFMLNLVLGVLSGEFAKEREKVENRQSFLKLRRQQQLEHELYCYLNWICKAEEVILAEERTTEEEKKHILEGRKRAEAKKKKLGKSKSTDTEEEEGDDDQDDGFSRASSTKEKGPCKQFWLAERRFRYWIRKSVKSQKFYWFVIVLVFFNTVCVAVEHYGQPQWLTDFLYFAEFVFLALFMLEMFIKVYALGPRTYFDSSFNRFDCVVISGSIFEVIWSEVKSGSFGLSVLRALRLLRIFKVTKYWKSLRNLVISLLSSMRSIISLLFLLFLFILIFALLGMQLFGGQFNFDYGTPPTNFNTFPIALLTVFQILTGEDWNEVMYQGIESQGGHKRGMIYSLYFIVLVLFGNYTLLNVFLAIAVDNLANAQELSAAEDEEEVEDKQKQAQELEKEIQSLQNPKDGGAPKVEICPPSPNQNFKDGKGGKQSSEEEKKQDEDDDTGPKPMLPYSSMFILSPTNPVRRAAHWVVNLRYFDFFIMVVISLSSIALAAEDPVKENSPRNEILNYFDYAFTGVFTVEMILKIIDLGIILHPGSYLREFWNIMDAVVVICAAVSFAFDMTGSSAGQNLSTIKSLRVLRVLRPLKTIKRVPKLKAVFDCVVNSLKNVINILIVYILFQFIFAVIAVQLFNGKFFYCNDESKYTEQDCQGQYFVFEEGALLPEPRKREWQSQFFHYDNVMAAMLTLFAVQTGEGWPQILQNSMAATYEDKGPIQNFRIEMSIFYIVYFIVFPFFFVNIFVALIIITFQEQGEAELQDGEIDKNQKSCIDFTIQARPLERYMPKERNSVKYKIWRIVVSTPFEYFIMGLIVLNTVLLMMKFHRQSDAYKNALKYMNMCFTGMFTVECILKIAAFGVRNFFKDAWNMFDFVTVIGSIVDALVIEFGERFSSMPSGGQLGEKKENFINVGFLRLFRAARLIKLLRQGYTIRILLWTFVQSFKALPYVCLLIAMLFFIYAIIGMQVFGNIALDADSSITKHNNFQSFIQGLMLLFRCATGEAWPNIMLSCVKGRPCDVKAGKQEPGGCGSNIAYAYFVSFIFFCSFLMLNLFVAVIMDNFDYLTRDSSILGAHHLDEFVRIWAEYDPNATGKIHYTEMYDMLKNMDPPLGFGNKCPNRLAYKKLIRMNMPVDVDLKVNFTTTLFALIRENLNIKVRRASERNQANEELRDTIRSIWPLQAKKMLDLLIPRNEELGKDKMTVGKIYVCLLILESWRTTRFGQIESTGQNDNDLIDNDNAGQSPAAQAQSALFNCILDVTAVNHTGNNHAAGSRANSLEHVVRPTPETKLDQRKEHMEEDDEHSRRQRSIRNKKMELQDVVVSDSRAGSLESLTHAGKRLHPPVQPVRHPSRSPSLRRHSPGRPGYDHHGHYYHEGPGFSDTVSNVVEIQRHTHHPHPTQYNHRHRIRGTRQQ</sequence>
<feature type="transmembrane region" description="Helical" evidence="21">
    <location>
        <begin position="421"/>
        <end position="443"/>
    </location>
</feature>
<dbReference type="FunFam" id="1.20.120.350:FF:000013">
    <property type="entry name" value="Voltage-dependent N-type calcium channel subunit alpha"/>
    <property type="match status" value="1"/>
</dbReference>
<dbReference type="GeneID" id="100647135"/>
<organism evidence="23 24">
    <name type="scientific">Bombus terrestris</name>
    <name type="common">Buff-tailed bumblebee</name>
    <name type="synonym">Apis terrestris</name>
    <dbReference type="NCBI Taxonomy" id="30195"/>
    <lineage>
        <taxon>Eukaryota</taxon>
        <taxon>Metazoa</taxon>
        <taxon>Ecdysozoa</taxon>
        <taxon>Arthropoda</taxon>
        <taxon>Hexapoda</taxon>
        <taxon>Insecta</taxon>
        <taxon>Pterygota</taxon>
        <taxon>Neoptera</taxon>
        <taxon>Endopterygota</taxon>
        <taxon>Hymenoptera</taxon>
        <taxon>Apocrita</taxon>
        <taxon>Aculeata</taxon>
        <taxon>Apoidea</taxon>
        <taxon>Anthophila</taxon>
        <taxon>Apidae</taxon>
        <taxon>Bombus</taxon>
        <taxon>Bombus</taxon>
    </lineage>
</organism>
<dbReference type="GO" id="GO:0016323">
    <property type="term" value="C:basolateral plasma membrane"/>
    <property type="evidence" value="ECO:0007669"/>
    <property type="project" value="UniProtKB-ARBA"/>
</dbReference>
<dbReference type="GO" id="GO:0019722">
    <property type="term" value="P:calcium-mediated signaling"/>
    <property type="evidence" value="ECO:0007669"/>
    <property type="project" value="UniProtKB-ARBA"/>
</dbReference>
<feature type="transmembrane region" description="Helical" evidence="21">
    <location>
        <begin position="1461"/>
        <end position="1485"/>
    </location>
</feature>
<dbReference type="FunFam" id="1.10.287.70:FF:000007">
    <property type="entry name" value="Voltage-dependent L-type calcium channel subunit alpha"/>
    <property type="match status" value="1"/>
</dbReference>
<feature type="glycosylation site" description="N-linked (GlcNAc...) asparagine" evidence="18">
    <location>
        <position position="367"/>
    </location>
</feature>
<evidence type="ECO:0000313" key="23">
    <source>
        <dbReference type="Proteomes" id="UP000835206"/>
    </source>
</evidence>
<keyword evidence="13 21" id="KW-0472">Membrane</keyword>
<feature type="transmembrane region" description="Helical" evidence="21">
    <location>
        <begin position="600"/>
        <end position="621"/>
    </location>
</feature>
<dbReference type="Gene3D" id="6.10.250.2500">
    <property type="match status" value="1"/>
</dbReference>
<comment type="similarity">
    <text evidence="19">Belongs to the calcium channel alpha-1 subunit (TC 1.A.1.11) family.</text>
</comment>
<dbReference type="InterPro" id="IPR027359">
    <property type="entry name" value="Volt_channel_dom_sf"/>
</dbReference>
<evidence type="ECO:0000256" key="17">
    <source>
        <dbReference type="PIRSR" id="PIRSR602077-1"/>
    </source>
</evidence>
<dbReference type="PANTHER" id="PTHR45628">
    <property type="entry name" value="VOLTAGE-DEPENDENT CALCIUM CHANNEL TYPE A SUBUNIT ALPHA-1"/>
    <property type="match status" value="1"/>
</dbReference>
<evidence type="ECO:0000256" key="6">
    <source>
        <dbReference type="ARBA" id="ARBA00022692"/>
    </source>
</evidence>
<feature type="binding site" evidence="17">
    <location>
        <position position="402"/>
    </location>
    <ligand>
        <name>Ca(2+)</name>
        <dbReference type="ChEBI" id="CHEBI:29108"/>
    </ligand>
</feature>
<feature type="region of interest" description="Disordered" evidence="20">
    <location>
        <begin position="1"/>
        <end position="25"/>
    </location>
</feature>
<evidence type="ECO:0000256" key="9">
    <source>
        <dbReference type="ARBA" id="ARBA00022837"/>
    </source>
</evidence>
<feature type="transmembrane region" description="Helical" evidence="21">
    <location>
        <begin position="300"/>
        <end position="322"/>
    </location>
</feature>
<gene>
    <name evidence="24" type="primary">LOC100647135</name>
</gene>
<feature type="transmembrane region" description="Helical" evidence="21">
    <location>
        <begin position="1235"/>
        <end position="1253"/>
    </location>
</feature>
<evidence type="ECO:0000259" key="22">
    <source>
        <dbReference type="PROSITE" id="PS50222"/>
    </source>
</evidence>
<dbReference type="GO" id="GO:0005891">
    <property type="term" value="C:voltage-gated calcium channel complex"/>
    <property type="evidence" value="ECO:0007669"/>
    <property type="project" value="InterPro"/>
</dbReference>